<dbReference type="GO" id="GO:0003724">
    <property type="term" value="F:RNA helicase activity"/>
    <property type="evidence" value="ECO:0007669"/>
    <property type="project" value="UniProtKB-EC"/>
</dbReference>
<gene>
    <name evidence="13" type="ORF">M501DRAFT_974242</name>
</gene>
<sequence>MAPLGDLSSALEKLSVSGIDNKPKLESIAEAGDDSETTQAQAETAKEAATPAQGTEKESAEVRAKNFGWVDPEPFKYDLFNEVNVKPKDGRDFKDDDELKDGVIFRSQAWTDTTTKYEFTGEIGEVGERIPTLEKALFNEETVAKPGEHVEAYEVYKIVIEGPKFISPIDNFEDAGLHPVMLENIKLSQYPRPTPIQAHTIPGVLLGNDIVGCAQTGSGKTAAYLIPILSRMMGKASKLCGRRPMPGEDFKIKAEPLVVVVCPSRELALQIFDECRRLCYRSMLRPCIVYGGAPKMGQRAELQRGCDILIGTTGRLCDFLDNEPHVLSLGRVKYTVVDEADEMLNAAWEEELDKILVGATTNADDDHIFMMFSATFNKQARLLASKYMAADYIRIRVGRTGSTHTNITQDVIRVEPHQKREALIDRLFMWKPCRTIVFVNSKHMADLLDDFLYNDHRLPTTSIHSDRTQLEREDALRSFKVGSSPILIATGVMARGMDIRNVQHIINYDLPSADHGGIDEYIHRIGRTARMGYNGLATSFYTEKDEGLALPLVKILLESKQKIPDFLQHLVPEDGIIDFDDDTSDDEPDPDTTAAADQASGDQESVGGQSNRMDKADDVFYDANTEVEGGGVAINNSVW</sequence>
<evidence type="ECO:0000259" key="11">
    <source>
        <dbReference type="PROSITE" id="PS51194"/>
    </source>
</evidence>
<evidence type="ECO:0000256" key="4">
    <source>
        <dbReference type="ARBA" id="ARBA00022806"/>
    </source>
</evidence>
<reference evidence="13" key="1">
    <citation type="journal article" date="2020" name="Stud. Mycol.">
        <title>101 Dothideomycetes genomes: a test case for predicting lifestyles and emergence of pathogens.</title>
        <authorList>
            <person name="Haridas S."/>
            <person name="Albert R."/>
            <person name="Binder M."/>
            <person name="Bloem J."/>
            <person name="Labutti K."/>
            <person name="Salamov A."/>
            <person name="Andreopoulos B."/>
            <person name="Baker S."/>
            <person name="Barry K."/>
            <person name="Bills G."/>
            <person name="Bluhm B."/>
            <person name="Cannon C."/>
            <person name="Castanera R."/>
            <person name="Culley D."/>
            <person name="Daum C."/>
            <person name="Ezra D."/>
            <person name="Gonzalez J."/>
            <person name="Henrissat B."/>
            <person name="Kuo A."/>
            <person name="Liang C."/>
            <person name="Lipzen A."/>
            <person name="Lutzoni F."/>
            <person name="Magnuson J."/>
            <person name="Mondo S."/>
            <person name="Nolan M."/>
            <person name="Ohm R."/>
            <person name="Pangilinan J."/>
            <person name="Park H.-J."/>
            <person name="Ramirez L."/>
            <person name="Alfaro M."/>
            <person name="Sun H."/>
            <person name="Tritt A."/>
            <person name="Yoshinaga Y."/>
            <person name="Zwiers L.-H."/>
            <person name="Turgeon B."/>
            <person name="Goodwin S."/>
            <person name="Spatafora J."/>
            <person name="Crous P."/>
            <person name="Grigoriev I."/>
        </authorList>
    </citation>
    <scope>NUCLEOTIDE SEQUENCE</scope>
    <source>
        <strain evidence="13">CBS 101060</strain>
    </source>
</reference>
<keyword evidence="14" id="KW-1185">Reference proteome</keyword>
<dbReference type="InterPro" id="IPR014001">
    <property type="entry name" value="Helicase_ATP-bd"/>
</dbReference>
<dbReference type="Pfam" id="PF00270">
    <property type="entry name" value="DEAD"/>
    <property type="match status" value="1"/>
</dbReference>
<comment type="catalytic activity">
    <reaction evidence="6">
        <text>ATP + H2O = ADP + phosphate + H(+)</text>
        <dbReference type="Rhea" id="RHEA:13065"/>
        <dbReference type="ChEBI" id="CHEBI:15377"/>
        <dbReference type="ChEBI" id="CHEBI:15378"/>
        <dbReference type="ChEBI" id="CHEBI:30616"/>
        <dbReference type="ChEBI" id="CHEBI:43474"/>
        <dbReference type="ChEBI" id="CHEBI:456216"/>
        <dbReference type="EC" id="3.6.4.13"/>
    </reaction>
</comment>
<keyword evidence="2 8" id="KW-0547">Nucleotide-binding</keyword>
<evidence type="ECO:0000256" key="6">
    <source>
        <dbReference type="ARBA" id="ARBA00047984"/>
    </source>
</evidence>
<feature type="compositionally biased region" description="Acidic residues" evidence="9">
    <location>
        <begin position="577"/>
        <end position="590"/>
    </location>
</feature>
<evidence type="ECO:0000259" key="12">
    <source>
        <dbReference type="PROSITE" id="PS51195"/>
    </source>
</evidence>
<keyword evidence="3 8" id="KW-0378">Hydrolase</keyword>
<dbReference type="SMART" id="SM00487">
    <property type="entry name" value="DEXDc"/>
    <property type="match status" value="1"/>
</dbReference>
<feature type="short sequence motif" description="Q motif" evidence="7">
    <location>
        <begin position="170"/>
        <end position="198"/>
    </location>
</feature>
<dbReference type="GO" id="GO:0005524">
    <property type="term" value="F:ATP binding"/>
    <property type="evidence" value="ECO:0007669"/>
    <property type="project" value="UniProtKB-KW"/>
</dbReference>
<dbReference type="CDD" id="cd18787">
    <property type="entry name" value="SF2_C_DEAD"/>
    <property type="match status" value="1"/>
</dbReference>
<feature type="domain" description="Helicase ATP-binding" evidence="10">
    <location>
        <begin position="201"/>
        <end position="394"/>
    </location>
</feature>
<evidence type="ECO:0000313" key="13">
    <source>
        <dbReference type="EMBL" id="KAF2839154.1"/>
    </source>
</evidence>
<organism evidence="13 14">
    <name type="scientific">Patellaria atrata CBS 101060</name>
    <dbReference type="NCBI Taxonomy" id="1346257"/>
    <lineage>
        <taxon>Eukaryota</taxon>
        <taxon>Fungi</taxon>
        <taxon>Dikarya</taxon>
        <taxon>Ascomycota</taxon>
        <taxon>Pezizomycotina</taxon>
        <taxon>Dothideomycetes</taxon>
        <taxon>Dothideomycetes incertae sedis</taxon>
        <taxon>Patellariales</taxon>
        <taxon>Patellariaceae</taxon>
        <taxon>Patellaria</taxon>
    </lineage>
</organism>
<evidence type="ECO:0000256" key="1">
    <source>
        <dbReference type="ARBA" id="ARBA00012552"/>
    </source>
</evidence>
<feature type="compositionally biased region" description="Polar residues" evidence="9">
    <location>
        <begin position="600"/>
        <end position="611"/>
    </location>
</feature>
<comment type="caution">
    <text evidence="13">The sequence shown here is derived from an EMBL/GenBank/DDBJ whole genome shotgun (WGS) entry which is preliminary data.</text>
</comment>
<dbReference type="InterPro" id="IPR027417">
    <property type="entry name" value="P-loop_NTPase"/>
</dbReference>
<feature type="compositionally biased region" description="Low complexity" evidence="9">
    <location>
        <begin position="37"/>
        <end position="53"/>
    </location>
</feature>
<dbReference type="EMBL" id="MU006095">
    <property type="protein sequence ID" value="KAF2839154.1"/>
    <property type="molecule type" value="Genomic_DNA"/>
</dbReference>
<evidence type="ECO:0000256" key="9">
    <source>
        <dbReference type="SAM" id="MobiDB-lite"/>
    </source>
</evidence>
<accession>A0A9P4SAW9</accession>
<feature type="region of interest" description="Disordered" evidence="9">
    <location>
        <begin position="577"/>
        <end position="615"/>
    </location>
</feature>
<dbReference type="InterPro" id="IPR014014">
    <property type="entry name" value="RNA_helicase_DEAD_Q_motif"/>
</dbReference>
<evidence type="ECO:0000259" key="10">
    <source>
        <dbReference type="PROSITE" id="PS51192"/>
    </source>
</evidence>
<dbReference type="AlphaFoldDB" id="A0A9P4SAW9"/>
<dbReference type="PROSITE" id="PS51195">
    <property type="entry name" value="Q_MOTIF"/>
    <property type="match status" value="1"/>
</dbReference>
<dbReference type="Pfam" id="PF00271">
    <property type="entry name" value="Helicase_C"/>
    <property type="match status" value="1"/>
</dbReference>
<dbReference type="Proteomes" id="UP000799429">
    <property type="component" value="Unassembled WGS sequence"/>
</dbReference>
<dbReference type="PANTHER" id="PTHR47958">
    <property type="entry name" value="ATP-DEPENDENT RNA HELICASE DBP3"/>
    <property type="match status" value="1"/>
</dbReference>
<dbReference type="InterPro" id="IPR000629">
    <property type="entry name" value="RNA-helicase_DEAD-box_CS"/>
</dbReference>
<dbReference type="OrthoDB" id="196131at2759"/>
<feature type="domain" description="Helicase C-terminal" evidence="11">
    <location>
        <begin position="423"/>
        <end position="571"/>
    </location>
</feature>
<dbReference type="PROSITE" id="PS51192">
    <property type="entry name" value="HELICASE_ATP_BIND_1"/>
    <property type="match status" value="1"/>
</dbReference>
<dbReference type="InterPro" id="IPR001650">
    <property type="entry name" value="Helicase_C-like"/>
</dbReference>
<keyword evidence="5 8" id="KW-0067">ATP-binding</keyword>
<evidence type="ECO:0000256" key="2">
    <source>
        <dbReference type="ARBA" id="ARBA00022741"/>
    </source>
</evidence>
<comment type="similarity">
    <text evidence="8">Belongs to the DEAD box helicase family.</text>
</comment>
<dbReference type="Gene3D" id="3.40.50.300">
    <property type="entry name" value="P-loop containing nucleotide triphosphate hydrolases"/>
    <property type="match status" value="2"/>
</dbReference>
<dbReference type="GO" id="GO:0003676">
    <property type="term" value="F:nucleic acid binding"/>
    <property type="evidence" value="ECO:0007669"/>
    <property type="project" value="InterPro"/>
</dbReference>
<dbReference type="EC" id="3.6.4.13" evidence="1"/>
<feature type="region of interest" description="Disordered" evidence="9">
    <location>
        <begin position="22"/>
        <end position="60"/>
    </location>
</feature>
<protein>
    <recommendedName>
        <fullName evidence="1">RNA helicase</fullName>
        <ecNumber evidence="1">3.6.4.13</ecNumber>
    </recommendedName>
</protein>
<evidence type="ECO:0000256" key="3">
    <source>
        <dbReference type="ARBA" id="ARBA00022801"/>
    </source>
</evidence>
<evidence type="ECO:0000256" key="5">
    <source>
        <dbReference type="ARBA" id="ARBA00022840"/>
    </source>
</evidence>
<dbReference type="GO" id="GO:0016787">
    <property type="term" value="F:hydrolase activity"/>
    <property type="evidence" value="ECO:0007669"/>
    <property type="project" value="UniProtKB-KW"/>
</dbReference>
<dbReference type="PROSITE" id="PS00039">
    <property type="entry name" value="DEAD_ATP_HELICASE"/>
    <property type="match status" value="1"/>
</dbReference>
<dbReference type="PROSITE" id="PS51194">
    <property type="entry name" value="HELICASE_CTER"/>
    <property type="match status" value="1"/>
</dbReference>
<evidence type="ECO:0000256" key="8">
    <source>
        <dbReference type="RuleBase" id="RU000492"/>
    </source>
</evidence>
<name>A0A9P4SAW9_9PEZI</name>
<evidence type="ECO:0000313" key="14">
    <source>
        <dbReference type="Proteomes" id="UP000799429"/>
    </source>
</evidence>
<dbReference type="SUPFAM" id="SSF52540">
    <property type="entry name" value="P-loop containing nucleoside triphosphate hydrolases"/>
    <property type="match status" value="1"/>
</dbReference>
<dbReference type="SMART" id="SM00490">
    <property type="entry name" value="HELICc"/>
    <property type="match status" value="1"/>
</dbReference>
<evidence type="ECO:0000256" key="7">
    <source>
        <dbReference type="PROSITE-ProRule" id="PRU00552"/>
    </source>
</evidence>
<feature type="domain" description="DEAD-box RNA helicase Q" evidence="12">
    <location>
        <begin position="170"/>
        <end position="198"/>
    </location>
</feature>
<proteinExistence type="inferred from homology"/>
<keyword evidence="4 8" id="KW-0347">Helicase</keyword>
<dbReference type="InterPro" id="IPR011545">
    <property type="entry name" value="DEAD/DEAH_box_helicase_dom"/>
</dbReference>